<evidence type="ECO:0000256" key="4">
    <source>
        <dbReference type="ARBA" id="ARBA00023136"/>
    </source>
</evidence>
<comment type="caution">
    <text evidence="7">The sequence shown here is derived from an EMBL/GenBank/DDBJ whole genome shotgun (WGS) entry which is preliminary data.</text>
</comment>
<evidence type="ECO:0000256" key="3">
    <source>
        <dbReference type="ARBA" id="ARBA00022525"/>
    </source>
</evidence>
<dbReference type="PANTHER" id="PTHR44394">
    <property type="entry name" value="BETA-ALANINE-ACTIVATING ENZYME"/>
    <property type="match status" value="1"/>
</dbReference>
<keyword evidence="3" id="KW-0964">Secreted</keyword>
<evidence type="ECO:0000313" key="8">
    <source>
        <dbReference type="Proteomes" id="UP001515480"/>
    </source>
</evidence>
<dbReference type="SMART" id="SM00320">
    <property type="entry name" value="WD40"/>
    <property type="match status" value="5"/>
</dbReference>
<dbReference type="PROSITE" id="PS50231">
    <property type="entry name" value="RICIN_B_LECTIN"/>
    <property type="match status" value="1"/>
</dbReference>
<dbReference type="PANTHER" id="PTHR44394:SF1">
    <property type="entry name" value="BETA-ALANINE-ACTIVATING ENZYME"/>
    <property type="match status" value="1"/>
</dbReference>
<dbReference type="Gene3D" id="2.40.128.630">
    <property type="match status" value="1"/>
</dbReference>
<dbReference type="InterPro" id="IPR020864">
    <property type="entry name" value="MACPF"/>
</dbReference>
<dbReference type="GO" id="GO:0005576">
    <property type="term" value="C:extracellular region"/>
    <property type="evidence" value="ECO:0007669"/>
    <property type="project" value="UniProtKB-SubCell"/>
</dbReference>
<keyword evidence="5" id="KW-1015">Disulfide bond</keyword>
<sequence>MRAHTSHFLSRRAPSRRRPTCIPTRERRTYSKHSMSASIVLWQIVSSTATHASPTKMKNIHYAGQGYNIVKGNPQCSGGCTASGGFDPGFFGANSVIDLSYTAGKTTPDGRYLVPDSLDIEKAVSCSLVSHTSAVHSAYDYQHSLDVDASVDASMGGGFFLPKVHFSASVDFQTMAQKTGESASTVYSTRAACSVYQASTIPFTTLNLTAPFRNGVATLPATYDAARYYTFINYFGTHYVTEVQMGAKMVRNLECSSTAANTLTSHGVNVNAAVQVDYAIAHIKAGASVSWHQSDHDELSKMQCSASELVVGTAPPAGLSCGTPDCNPANLDMSPWQNYLLGDQGEPMPIQYKLASLDALLTSEYFPSDVDIAKKQLNLQQFLQNDYCGTVPGCAPPNPMGTWLAEPTPPAARIGAAAVAVGSSLFVIGGFDVVKGTTAAVDIFHNDDTSIEWAASPAAPPMNTVRHNLSAAVTGSFIYAIGGEAGGTPLVTVEQYNVQMQQWSARRGMMTARASFAAATCGDGSIFAIGGRGSSGKVTAAVEAYDPNTDSWAARAPLNVAREGLCAGVIEGKLYAVGGFNGSFLGTLEAWNGSTWSMLPPMKYARSGAACAVIDGALIVYGGLNAQGVVDLVEAWDGKAWLERSRGLRPLWLGAAAALVDASEGTAKMFVVGGAAALPTMGAAGTVRSTFRTGYAVSSSPALSPDGTTVYVGSDDFNLYAIDAASGKQQWTFGTGGGVDSSPALSPDGTTVYVESCDHNLYAIDAASGKQKWSFGTGDGVTSSPAVSPDGTTVYVGSGDDNLYAIDAASGKQQWTFGTGGWVTSSPALSPDGTTVYLGSDDFNLYAIDAASGKQQWSFGTGDGVTSSPAVSPDGTTVYVGSWDHNLYAIDAASGKQKWSFGTGDPVDSSPALSPDGTTVYVGSQDNNLYAIDAASGKQKWSFGTGNKVFSSPALSPDSTTVYVGSTDHNLYAVWTGSSSWTAAVAMASLEPALA</sequence>
<dbReference type="Pfam" id="PF24681">
    <property type="entry name" value="Kelch_KLHDC2_KLHL20_DRC7"/>
    <property type="match status" value="1"/>
</dbReference>
<dbReference type="InterPro" id="IPR052091">
    <property type="entry name" value="Beta-ala_Activ/Resist"/>
</dbReference>
<keyword evidence="8" id="KW-1185">Reference proteome</keyword>
<dbReference type="PROSITE" id="PS00279">
    <property type="entry name" value="MACPF_1"/>
    <property type="match status" value="1"/>
</dbReference>
<dbReference type="SUPFAM" id="SSF50998">
    <property type="entry name" value="Quinoprotein alcohol dehydrogenase-like"/>
    <property type="match status" value="1"/>
</dbReference>
<organism evidence="7 8">
    <name type="scientific">Prymnesium parvum</name>
    <name type="common">Toxic golden alga</name>
    <dbReference type="NCBI Taxonomy" id="97485"/>
    <lineage>
        <taxon>Eukaryota</taxon>
        <taxon>Haptista</taxon>
        <taxon>Haptophyta</taxon>
        <taxon>Prymnesiophyceae</taxon>
        <taxon>Prymnesiales</taxon>
        <taxon>Prymnesiaceae</taxon>
        <taxon>Prymnesium</taxon>
    </lineage>
</organism>
<evidence type="ECO:0000256" key="5">
    <source>
        <dbReference type="ARBA" id="ARBA00023157"/>
    </source>
</evidence>
<evidence type="ECO:0000313" key="7">
    <source>
        <dbReference type="EMBL" id="KAL1514450.1"/>
    </source>
</evidence>
<dbReference type="SUPFAM" id="SSF117281">
    <property type="entry name" value="Kelch motif"/>
    <property type="match status" value="1"/>
</dbReference>
<dbReference type="InterPro" id="IPR006652">
    <property type="entry name" value="Kelch_1"/>
</dbReference>
<name>A0AB34J6J7_PRYPA</name>
<protein>
    <recommendedName>
        <fullName evidence="6">MACPF domain-containing protein</fullName>
    </recommendedName>
</protein>
<dbReference type="SMART" id="SM00457">
    <property type="entry name" value="MACPF"/>
    <property type="match status" value="1"/>
</dbReference>
<dbReference type="Gene3D" id="2.120.10.80">
    <property type="entry name" value="Kelch-type beta propeller"/>
    <property type="match status" value="1"/>
</dbReference>
<keyword evidence="4" id="KW-0472">Membrane</keyword>
<dbReference type="InterPro" id="IPR020863">
    <property type="entry name" value="MACPF_CS"/>
</dbReference>
<evidence type="ECO:0000256" key="1">
    <source>
        <dbReference type="ARBA" id="ARBA00004370"/>
    </source>
</evidence>
<dbReference type="Proteomes" id="UP001515480">
    <property type="component" value="Unassembled WGS sequence"/>
</dbReference>
<dbReference type="Pfam" id="PF01823">
    <property type="entry name" value="MACPF"/>
    <property type="match status" value="1"/>
</dbReference>
<dbReference type="InterPro" id="IPR001680">
    <property type="entry name" value="WD40_rpt"/>
</dbReference>
<dbReference type="GO" id="GO:0016020">
    <property type="term" value="C:membrane"/>
    <property type="evidence" value="ECO:0007669"/>
    <property type="project" value="UniProtKB-SubCell"/>
</dbReference>
<accession>A0AB34J6J7</accession>
<reference evidence="7 8" key="1">
    <citation type="journal article" date="2024" name="Science">
        <title>Giant polyketide synthase enzymes in the biosynthesis of giant marine polyether toxins.</title>
        <authorList>
            <person name="Fallon T.R."/>
            <person name="Shende V.V."/>
            <person name="Wierzbicki I.H."/>
            <person name="Pendleton A.L."/>
            <person name="Watervoot N.F."/>
            <person name="Auber R.P."/>
            <person name="Gonzalez D.J."/>
            <person name="Wisecaver J.H."/>
            <person name="Moore B.S."/>
        </authorList>
    </citation>
    <scope>NUCLEOTIDE SEQUENCE [LARGE SCALE GENOMIC DNA]</scope>
    <source>
        <strain evidence="7 8">12B1</strain>
    </source>
</reference>
<dbReference type="InterPro" id="IPR011047">
    <property type="entry name" value="Quinoprotein_ADH-like_sf"/>
</dbReference>
<dbReference type="InterPro" id="IPR015943">
    <property type="entry name" value="WD40/YVTN_repeat-like_dom_sf"/>
</dbReference>
<gene>
    <name evidence="7" type="ORF">AB1Y20_003549</name>
</gene>
<dbReference type="AlphaFoldDB" id="A0AB34J6J7"/>
<dbReference type="SMART" id="SM00564">
    <property type="entry name" value="PQQ"/>
    <property type="match status" value="7"/>
</dbReference>
<dbReference type="Pfam" id="PF13360">
    <property type="entry name" value="PQQ_2"/>
    <property type="match status" value="2"/>
</dbReference>
<dbReference type="GO" id="GO:0043041">
    <property type="term" value="P:amino acid activation for nonribosomal peptide biosynthetic process"/>
    <property type="evidence" value="ECO:0007669"/>
    <property type="project" value="TreeGrafter"/>
</dbReference>
<dbReference type="EMBL" id="JBGBPQ010000012">
    <property type="protein sequence ID" value="KAL1514450.1"/>
    <property type="molecule type" value="Genomic_DNA"/>
</dbReference>
<dbReference type="InterPro" id="IPR015915">
    <property type="entry name" value="Kelch-typ_b-propeller"/>
</dbReference>
<dbReference type="PROSITE" id="PS51412">
    <property type="entry name" value="MACPF_2"/>
    <property type="match status" value="1"/>
</dbReference>
<dbReference type="Gene3D" id="2.130.10.10">
    <property type="entry name" value="YVTN repeat-like/Quinoprotein amine dehydrogenase"/>
    <property type="match status" value="2"/>
</dbReference>
<evidence type="ECO:0000259" key="6">
    <source>
        <dbReference type="PROSITE" id="PS51412"/>
    </source>
</evidence>
<dbReference type="InterPro" id="IPR002372">
    <property type="entry name" value="PQQ_rpt_dom"/>
</dbReference>
<evidence type="ECO:0000256" key="2">
    <source>
        <dbReference type="ARBA" id="ARBA00004613"/>
    </source>
</evidence>
<proteinExistence type="predicted"/>
<dbReference type="SMART" id="SM00612">
    <property type="entry name" value="Kelch"/>
    <property type="match status" value="4"/>
</dbReference>
<comment type="subcellular location">
    <subcellularLocation>
        <location evidence="1">Membrane</location>
    </subcellularLocation>
    <subcellularLocation>
        <location evidence="2">Secreted</location>
    </subcellularLocation>
</comment>
<dbReference type="InterPro" id="IPR018391">
    <property type="entry name" value="PQQ_b-propeller_rpt"/>
</dbReference>
<feature type="domain" description="MACPF" evidence="6">
    <location>
        <begin position="46"/>
        <end position="394"/>
    </location>
</feature>